<feature type="transmembrane region" description="Helical" evidence="1">
    <location>
        <begin position="40"/>
        <end position="63"/>
    </location>
</feature>
<keyword evidence="1" id="KW-0812">Transmembrane</keyword>
<dbReference type="EMBL" id="CP058649">
    <property type="protein sequence ID" value="QUI25304.1"/>
    <property type="molecule type" value="Genomic_DNA"/>
</dbReference>
<gene>
    <name evidence="2" type="ORF">HZI73_24715</name>
</gene>
<evidence type="ECO:0000313" key="2">
    <source>
        <dbReference type="EMBL" id="QUI25304.1"/>
    </source>
</evidence>
<evidence type="ECO:0000256" key="1">
    <source>
        <dbReference type="SAM" id="Phobius"/>
    </source>
</evidence>
<reference evidence="2" key="1">
    <citation type="submission" date="2020-07" db="EMBL/GenBank/DDBJ databases">
        <title>Vallitalea pronyensis genome.</title>
        <authorList>
            <person name="Postec A."/>
        </authorList>
    </citation>
    <scope>NUCLEOTIDE SEQUENCE</scope>
    <source>
        <strain evidence="2">FatNI3</strain>
    </source>
</reference>
<dbReference type="PANTHER" id="PTHR36318">
    <property type="entry name" value="OS06G0581300 PROTEIN"/>
    <property type="match status" value="1"/>
</dbReference>
<keyword evidence="3" id="KW-1185">Reference proteome</keyword>
<proteinExistence type="predicted"/>
<dbReference type="PANTHER" id="PTHR36318:SF3">
    <property type="entry name" value="OS06G0581300 PROTEIN"/>
    <property type="match status" value="1"/>
</dbReference>
<accession>A0A8J8SJB2</accession>
<feature type="transmembrane region" description="Helical" evidence="1">
    <location>
        <begin position="72"/>
        <end position="95"/>
    </location>
</feature>
<keyword evidence="1" id="KW-0472">Membrane</keyword>
<organism evidence="2 3">
    <name type="scientific">Vallitalea pronyensis</name>
    <dbReference type="NCBI Taxonomy" id="1348613"/>
    <lineage>
        <taxon>Bacteria</taxon>
        <taxon>Bacillati</taxon>
        <taxon>Bacillota</taxon>
        <taxon>Clostridia</taxon>
        <taxon>Lachnospirales</taxon>
        <taxon>Vallitaleaceae</taxon>
        <taxon>Vallitalea</taxon>
    </lineage>
</organism>
<name>A0A8J8SJB2_9FIRM</name>
<dbReference type="InterPro" id="IPR009943">
    <property type="entry name" value="DUF1475"/>
</dbReference>
<dbReference type="KEGG" id="vpy:HZI73_24715"/>
<sequence length="110" mass="12575">MNMKIPKILTWIGLGAMTVGLINGFVNGDFLKDGKALLSNPWGVMSMIDLYVGFTLFSIWIVYREKHLLKSVIWTILMMVLGFFTGCIYVLIALYESKGDWNKFFKGRRA</sequence>
<dbReference type="RefSeq" id="WP_212696005.1">
    <property type="nucleotide sequence ID" value="NZ_CP058649.1"/>
</dbReference>
<keyword evidence="1" id="KW-1133">Transmembrane helix</keyword>
<dbReference type="Pfam" id="PF07343">
    <property type="entry name" value="DUF1475"/>
    <property type="match status" value="1"/>
</dbReference>
<protein>
    <submittedName>
        <fullName evidence="2">DUF1475 family protein</fullName>
    </submittedName>
</protein>
<dbReference type="AlphaFoldDB" id="A0A8J8SJB2"/>
<dbReference type="Proteomes" id="UP000683246">
    <property type="component" value="Chromosome"/>
</dbReference>
<evidence type="ECO:0000313" key="3">
    <source>
        <dbReference type="Proteomes" id="UP000683246"/>
    </source>
</evidence>